<accession>A0ABQ1IMV1</accession>
<evidence type="ECO:0000313" key="2">
    <source>
        <dbReference type="EMBL" id="GGB47778.1"/>
    </source>
</evidence>
<dbReference type="EMBL" id="BMDZ01000037">
    <property type="protein sequence ID" value="GGB47778.1"/>
    <property type="molecule type" value="Genomic_DNA"/>
</dbReference>
<protein>
    <submittedName>
        <fullName evidence="2">Uncharacterized protein</fullName>
    </submittedName>
</protein>
<dbReference type="Proteomes" id="UP000603352">
    <property type="component" value="Unassembled WGS sequence"/>
</dbReference>
<evidence type="ECO:0000256" key="1">
    <source>
        <dbReference type="SAM" id="MobiDB-lite"/>
    </source>
</evidence>
<keyword evidence="3" id="KW-1185">Reference proteome</keyword>
<comment type="caution">
    <text evidence="2">The sequence shown here is derived from an EMBL/GenBank/DDBJ whole genome shotgun (WGS) entry which is preliminary data.</text>
</comment>
<proteinExistence type="predicted"/>
<evidence type="ECO:0000313" key="3">
    <source>
        <dbReference type="Proteomes" id="UP000603352"/>
    </source>
</evidence>
<sequence length="95" mass="9574">MPAQPRRDIGPVRVEVVVQNDDAAFGQCPGGERQIVGGQHFGVAAIDAEQPHRPDGGPDIADGDIGGTAGPDNDAILGAAMLPQVLDEAAPASPA</sequence>
<feature type="region of interest" description="Disordered" evidence="1">
    <location>
        <begin position="50"/>
        <end position="70"/>
    </location>
</feature>
<gene>
    <name evidence="2" type="ORF">GCM10011505_31120</name>
</gene>
<organism evidence="2 3">
    <name type="scientific">Tistrella bauzanensis</name>
    <dbReference type="NCBI Taxonomy" id="657419"/>
    <lineage>
        <taxon>Bacteria</taxon>
        <taxon>Pseudomonadati</taxon>
        <taxon>Pseudomonadota</taxon>
        <taxon>Alphaproteobacteria</taxon>
        <taxon>Geminicoccales</taxon>
        <taxon>Geminicoccaceae</taxon>
        <taxon>Tistrella</taxon>
    </lineage>
</organism>
<name>A0ABQ1IMV1_9PROT</name>
<reference evidence="3" key="1">
    <citation type="journal article" date="2019" name="Int. J. Syst. Evol. Microbiol.">
        <title>The Global Catalogue of Microorganisms (GCM) 10K type strain sequencing project: providing services to taxonomists for standard genome sequencing and annotation.</title>
        <authorList>
            <consortium name="The Broad Institute Genomics Platform"/>
            <consortium name="The Broad Institute Genome Sequencing Center for Infectious Disease"/>
            <person name="Wu L."/>
            <person name="Ma J."/>
        </authorList>
    </citation>
    <scope>NUCLEOTIDE SEQUENCE [LARGE SCALE GENOMIC DNA]</scope>
    <source>
        <strain evidence="3">CGMCC 1.10188</strain>
    </source>
</reference>